<dbReference type="Gene3D" id="3.30.70.270">
    <property type="match status" value="1"/>
</dbReference>
<gene>
    <name evidence="1" type="ORF">PoB_003291100</name>
</gene>
<dbReference type="InterPro" id="IPR043128">
    <property type="entry name" value="Rev_trsase/Diguanyl_cyclase"/>
</dbReference>
<dbReference type="PANTHER" id="PTHR37984:SF7">
    <property type="entry name" value="INTEGRASE CATALYTIC DOMAIN-CONTAINING PROTEIN"/>
    <property type="match status" value="1"/>
</dbReference>
<name>A0AAV4AIG6_9GAST</name>
<evidence type="ECO:0000313" key="2">
    <source>
        <dbReference type="Proteomes" id="UP000735302"/>
    </source>
</evidence>
<dbReference type="InterPro" id="IPR050951">
    <property type="entry name" value="Retrovirus_Pol_polyprotein"/>
</dbReference>
<proteinExistence type="predicted"/>
<dbReference type="SUPFAM" id="SSF56672">
    <property type="entry name" value="DNA/RNA polymerases"/>
    <property type="match status" value="1"/>
</dbReference>
<keyword evidence="2" id="KW-1185">Reference proteome</keyword>
<reference evidence="1 2" key="1">
    <citation type="journal article" date="2021" name="Elife">
        <title>Chloroplast acquisition without the gene transfer in kleptoplastic sea slugs, Plakobranchus ocellatus.</title>
        <authorList>
            <person name="Maeda T."/>
            <person name="Takahashi S."/>
            <person name="Yoshida T."/>
            <person name="Shimamura S."/>
            <person name="Takaki Y."/>
            <person name="Nagai Y."/>
            <person name="Toyoda A."/>
            <person name="Suzuki Y."/>
            <person name="Arimoto A."/>
            <person name="Ishii H."/>
            <person name="Satoh N."/>
            <person name="Nishiyama T."/>
            <person name="Hasebe M."/>
            <person name="Maruyama T."/>
            <person name="Minagawa J."/>
            <person name="Obokata J."/>
            <person name="Shigenobu S."/>
        </authorList>
    </citation>
    <scope>NUCLEOTIDE SEQUENCE [LARGE SCALE GENOMIC DNA]</scope>
</reference>
<comment type="caution">
    <text evidence="1">The sequence shown here is derived from an EMBL/GenBank/DDBJ whole genome shotgun (WGS) entry which is preliminary data.</text>
</comment>
<accession>A0AAV4AIG6</accession>
<dbReference type="AlphaFoldDB" id="A0AAV4AIG6"/>
<dbReference type="EMBL" id="BLXT01003772">
    <property type="protein sequence ID" value="GFO06406.1"/>
    <property type="molecule type" value="Genomic_DNA"/>
</dbReference>
<protein>
    <submittedName>
        <fullName evidence="1">Retrovirus-related pol polyprotein from transposon 297</fullName>
    </submittedName>
</protein>
<dbReference type="InterPro" id="IPR043502">
    <property type="entry name" value="DNA/RNA_pol_sf"/>
</dbReference>
<evidence type="ECO:0000313" key="1">
    <source>
        <dbReference type="EMBL" id="GFO06406.1"/>
    </source>
</evidence>
<organism evidence="1 2">
    <name type="scientific">Plakobranchus ocellatus</name>
    <dbReference type="NCBI Taxonomy" id="259542"/>
    <lineage>
        <taxon>Eukaryota</taxon>
        <taxon>Metazoa</taxon>
        <taxon>Spiralia</taxon>
        <taxon>Lophotrochozoa</taxon>
        <taxon>Mollusca</taxon>
        <taxon>Gastropoda</taxon>
        <taxon>Heterobranchia</taxon>
        <taxon>Euthyneura</taxon>
        <taxon>Panpulmonata</taxon>
        <taxon>Sacoglossa</taxon>
        <taxon>Placobranchoidea</taxon>
        <taxon>Plakobranchidae</taxon>
        <taxon>Plakobranchus</taxon>
    </lineage>
</organism>
<dbReference type="PANTHER" id="PTHR37984">
    <property type="entry name" value="PROTEIN CBG26694"/>
    <property type="match status" value="1"/>
</dbReference>
<dbReference type="Proteomes" id="UP000735302">
    <property type="component" value="Unassembled WGS sequence"/>
</dbReference>
<sequence length="382" mass="44166">MWPSNHQLLFRFTSQRHGRLGKSVSDTLYWLPSFQKRYRSEVFFTLWAQMFIGLSKRFIRVQKTRKTMRKFWRNSIIISFPKEILFMCVPNSISATKKKSDESIEEYLRALNDLAEHADFPDMENCIRDRLVLSIQDEELSLNLRLEATVTLKSAVKTARQFEEVKLELQGQRGSIAFAAINIALHLVDNTKTRLCTHQEEVGAKAEAEAEAEARDWVSSHCVSVAIHTPKEDVLQEERHAERAKRYNVTAGRRVAFPLQEKVREELDRMEKGRNNPAGHKTNRLVRSHCANCKAKLEEKVTYYGLIISEDWIEPHPAKVSAIKDMPPPQNQAELRTVCVMFNYLTGFMENMDDTMKPMTGLLKKEIECSVGAQHNRKHLMS</sequence>